<evidence type="ECO:0000256" key="8">
    <source>
        <dbReference type="SAM" id="MobiDB-lite"/>
    </source>
</evidence>
<dbReference type="InterPro" id="IPR001138">
    <property type="entry name" value="Zn2Cys6_DnaBD"/>
</dbReference>
<dbReference type="CDD" id="cd00067">
    <property type="entry name" value="GAL4"/>
    <property type="match status" value="1"/>
</dbReference>
<keyword evidence="5" id="KW-0862">Zinc</keyword>
<proteinExistence type="predicted"/>
<evidence type="ECO:0000256" key="6">
    <source>
        <dbReference type="ARBA" id="ARBA00023242"/>
    </source>
</evidence>
<evidence type="ECO:0000259" key="9">
    <source>
        <dbReference type="PROSITE" id="PS50157"/>
    </source>
</evidence>
<dbReference type="PROSITE" id="PS50157">
    <property type="entry name" value="ZINC_FINGER_C2H2_2"/>
    <property type="match status" value="2"/>
</dbReference>
<evidence type="ECO:0000256" key="3">
    <source>
        <dbReference type="ARBA" id="ARBA00022737"/>
    </source>
</evidence>
<dbReference type="InterPro" id="IPR051059">
    <property type="entry name" value="VerF-like"/>
</dbReference>
<dbReference type="GO" id="GO:0005634">
    <property type="term" value="C:nucleus"/>
    <property type="evidence" value="ECO:0007669"/>
    <property type="project" value="UniProtKB-SubCell"/>
</dbReference>
<evidence type="ECO:0000256" key="1">
    <source>
        <dbReference type="ARBA" id="ARBA00004123"/>
    </source>
</evidence>
<dbReference type="PROSITE" id="PS00028">
    <property type="entry name" value="ZINC_FINGER_C2H2_1"/>
    <property type="match status" value="1"/>
</dbReference>
<dbReference type="SUPFAM" id="SSF57667">
    <property type="entry name" value="beta-beta-alpha zinc fingers"/>
    <property type="match status" value="1"/>
</dbReference>
<feature type="domain" description="C2H2-type" evidence="9">
    <location>
        <begin position="63"/>
        <end position="90"/>
    </location>
</feature>
<feature type="compositionally biased region" description="Basic residues" evidence="8">
    <location>
        <begin position="13"/>
        <end position="22"/>
    </location>
</feature>
<feature type="region of interest" description="Disordered" evidence="8">
    <location>
        <begin position="123"/>
        <end position="154"/>
    </location>
</feature>
<dbReference type="InterPro" id="IPR007219">
    <property type="entry name" value="XnlR_reg_dom"/>
</dbReference>
<name>A0A9P6LC62_9AGAM</name>
<organism evidence="10 11">
    <name type="scientific">Thelephora terrestris</name>
    <dbReference type="NCBI Taxonomy" id="56493"/>
    <lineage>
        <taxon>Eukaryota</taxon>
        <taxon>Fungi</taxon>
        <taxon>Dikarya</taxon>
        <taxon>Basidiomycota</taxon>
        <taxon>Agaricomycotina</taxon>
        <taxon>Agaricomycetes</taxon>
        <taxon>Thelephorales</taxon>
        <taxon>Thelephoraceae</taxon>
        <taxon>Thelephora</taxon>
    </lineage>
</organism>
<evidence type="ECO:0000313" key="11">
    <source>
        <dbReference type="Proteomes" id="UP000736335"/>
    </source>
</evidence>
<dbReference type="Pfam" id="PF00096">
    <property type="entry name" value="zf-C2H2"/>
    <property type="match status" value="2"/>
</dbReference>
<accession>A0A9P6LC62</accession>
<feature type="region of interest" description="Disordered" evidence="8">
    <location>
        <begin position="1"/>
        <end position="31"/>
    </location>
</feature>
<dbReference type="SMART" id="SM00355">
    <property type="entry name" value="ZnF_C2H2"/>
    <property type="match status" value="2"/>
</dbReference>
<dbReference type="Gene3D" id="3.30.160.60">
    <property type="entry name" value="Classic Zinc Finger"/>
    <property type="match status" value="2"/>
</dbReference>
<keyword evidence="6" id="KW-0539">Nucleus</keyword>
<dbReference type="GO" id="GO:0008270">
    <property type="term" value="F:zinc ion binding"/>
    <property type="evidence" value="ECO:0007669"/>
    <property type="project" value="UniProtKB-KW"/>
</dbReference>
<comment type="caution">
    <text evidence="10">The sequence shown here is derived from an EMBL/GenBank/DDBJ whole genome shotgun (WGS) entry which is preliminary data.</text>
</comment>
<evidence type="ECO:0000256" key="2">
    <source>
        <dbReference type="ARBA" id="ARBA00022723"/>
    </source>
</evidence>
<feature type="domain" description="C2H2-type" evidence="9">
    <location>
        <begin position="35"/>
        <end position="62"/>
    </location>
</feature>
<reference evidence="10" key="2">
    <citation type="submission" date="2020-11" db="EMBL/GenBank/DDBJ databases">
        <authorList>
            <consortium name="DOE Joint Genome Institute"/>
            <person name="Kuo A."/>
            <person name="Miyauchi S."/>
            <person name="Kiss E."/>
            <person name="Drula E."/>
            <person name="Kohler A."/>
            <person name="Sanchez-Garcia M."/>
            <person name="Andreopoulos B."/>
            <person name="Barry K.W."/>
            <person name="Bonito G."/>
            <person name="Buee M."/>
            <person name="Carver A."/>
            <person name="Chen C."/>
            <person name="Cichocki N."/>
            <person name="Clum A."/>
            <person name="Culley D."/>
            <person name="Crous P.W."/>
            <person name="Fauchery L."/>
            <person name="Girlanda M."/>
            <person name="Hayes R."/>
            <person name="Keri Z."/>
            <person name="Labutti K."/>
            <person name="Lipzen A."/>
            <person name="Lombard V."/>
            <person name="Magnuson J."/>
            <person name="Maillard F."/>
            <person name="Morin E."/>
            <person name="Murat C."/>
            <person name="Nolan M."/>
            <person name="Ohm R."/>
            <person name="Pangilinan J."/>
            <person name="Pereira M."/>
            <person name="Perotto S."/>
            <person name="Peter M."/>
            <person name="Riley R."/>
            <person name="Sitrit Y."/>
            <person name="Stielow B."/>
            <person name="Szollosi G."/>
            <person name="Zifcakova L."/>
            <person name="Stursova M."/>
            <person name="Spatafora J.W."/>
            <person name="Tedersoo L."/>
            <person name="Vaario L.-M."/>
            <person name="Yamada A."/>
            <person name="Yan M."/>
            <person name="Wang P."/>
            <person name="Xu J."/>
            <person name="Bruns T."/>
            <person name="Baldrian P."/>
            <person name="Vilgalys R."/>
            <person name="Henrissat B."/>
            <person name="Grigoriev I.V."/>
            <person name="Hibbett D."/>
            <person name="Nagy L.G."/>
            <person name="Martin F.M."/>
        </authorList>
    </citation>
    <scope>NUCLEOTIDE SEQUENCE</scope>
    <source>
        <strain evidence="10">UH-Tt-Lm1</strain>
    </source>
</reference>
<keyword evidence="11" id="KW-1185">Reference proteome</keyword>
<dbReference type="OrthoDB" id="1405595at2759"/>
<dbReference type="GO" id="GO:0000981">
    <property type="term" value="F:DNA-binding transcription factor activity, RNA polymerase II-specific"/>
    <property type="evidence" value="ECO:0007669"/>
    <property type="project" value="InterPro"/>
</dbReference>
<keyword evidence="4 7" id="KW-0863">Zinc-finger</keyword>
<evidence type="ECO:0000313" key="10">
    <source>
        <dbReference type="EMBL" id="KAF9793050.1"/>
    </source>
</evidence>
<sequence length="590" mass="66380">MPSPERTVSVSSRPKKSTRTRQSHPGNIPTIPQSEECNVCGAKFTRLSHLKRHQLTHNDSRPYECDKCSFTFTRRDLLTRHLRTCRKARECSVCAQEKRECDFQRPCGACKAGNLECVSTPNTPAKRHTRRDSQVWKGSASGISGITSPADDPSADGMVGTNTSDASSSSYLEVHPYSLVSDATVASWLPYVFTAAPDDSIGEEAEKFQAPADWISPTETQYLRYNDLFFNEFIKHVPIIHPVLGRQQIAADNQLAALACALGSLAADDVPSGYMCNIWIQTYKRVAAKAKAGATGRMPDFLLEFCFLHAIQLFRSDTNSLVSTTRKVIEMIRRDSVISKLSTYPLAPPANISDDAMRAAWHQWIRYEMNKRTLWLLFIIDTIRYVFFGEDPLLSIDEMILPLPCDDALWETTEPVTWFMLFSNSWNVDGADHLGVFLFDALERLEKEPLRGADFSSRGAMVVVIMTILRLLNRRYNKDAATQLVHLPILNGGLHSVGAIDDEATLLRLGRQLSNWSVGWTRDTERRRKFVGDSHYLWNPLPCYLVALWSFTAYREGLAPFGPSLSRVGIADAMRRWIQRASNENSAVNS</sequence>
<reference evidence="10" key="1">
    <citation type="journal article" date="2020" name="Nat. Commun.">
        <title>Large-scale genome sequencing of mycorrhizal fungi provides insights into the early evolution of symbiotic traits.</title>
        <authorList>
            <person name="Miyauchi S."/>
            <person name="Kiss E."/>
            <person name="Kuo A."/>
            <person name="Drula E."/>
            <person name="Kohler A."/>
            <person name="Sanchez-Garcia M."/>
            <person name="Morin E."/>
            <person name="Andreopoulos B."/>
            <person name="Barry K.W."/>
            <person name="Bonito G."/>
            <person name="Buee M."/>
            <person name="Carver A."/>
            <person name="Chen C."/>
            <person name="Cichocki N."/>
            <person name="Clum A."/>
            <person name="Culley D."/>
            <person name="Crous P.W."/>
            <person name="Fauchery L."/>
            <person name="Girlanda M."/>
            <person name="Hayes R.D."/>
            <person name="Keri Z."/>
            <person name="LaButti K."/>
            <person name="Lipzen A."/>
            <person name="Lombard V."/>
            <person name="Magnuson J."/>
            <person name="Maillard F."/>
            <person name="Murat C."/>
            <person name="Nolan M."/>
            <person name="Ohm R.A."/>
            <person name="Pangilinan J."/>
            <person name="Pereira M.F."/>
            <person name="Perotto S."/>
            <person name="Peter M."/>
            <person name="Pfister S."/>
            <person name="Riley R."/>
            <person name="Sitrit Y."/>
            <person name="Stielow J.B."/>
            <person name="Szollosi G."/>
            <person name="Zifcakova L."/>
            <person name="Stursova M."/>
            <person name="Spatafora J.W."/>
            <person name="Tedersoo L."/>
            <person name="Vaario L.M."/>
            <person name="Yamada A."/>
            <person name="Yan M."/>
            <person name="Wang P."/>
            <person name="Xu J."/>
            <person name="Bruns T."/>
            <person name="Baldrian P."/>
            <person name="Vilgalys R."/>
            <person name="Dunand C."/>
            <person name="Henrissat B."/>
            <person name="Grigoriev I.V."/>
            <person name="Hibbett D."/>
            <person name="Nagy L.G."/>
            <person name="Martin F.M."/>
        </authorList>
    </citation>
    <scope>NUCLEOTIDE SEQUENCE</scope>
    <source>
        <strain evidence="10">UH-Tt-Lm1</strain>
    </source>
</reference>
<dbReference type="Pfam" id="PF00172">
    <property type="entry name" value="Zn_clus"/>
    <property type="match status" value="1"/>
</dbReference>
<dbReference type="Proteomes" id="UP000736335">
    <property type="component" value="Unassembled WGS sequence"/>
</dbReference>
<protein>
    <recommendedName>
        <fullName evidence="9">C2H2-type domain-containing protein</fullName>
    </recommendedName>
</protein>
<dbReference type="PANTHER" id="PTHR40626">
    <property type="entry name" value="MIP31509P"/>
    <property type="match status" value="1"/>
</dbReference>
<evidence type="ECO:0000256" key="7">
    <source>
        <dbReference type="PROSITE-ProRule" id="PRU00042"/>
    </source>
</evidence>
<evidence type="ECO:0000256" key="4">
    <source>
        <dbReference type="ARBA" id="ARBA00022771"/>
    </source>
</evidence>
<keyword evidence="3" id="KW-0677">Repeat</keyword>
<dbReference type="GO" id="GO:0000785">
    <property type="term" value="C:chromatin"/>
    <property type="evidence" value="ECO:0007669"/>
    <property type="project" value="TreeGrafter"/>
</dbReference>
<dbReference type="GO" id="GO:0000978">
    <property type="term" value="F:RNA polymerase II cis-regulatory region sequence-specific DNA binding"/>
    <property type="evidence" value="ECO:0007669"/>
    <property type="project" value="InterPro"/>
</dbReference>
<evidence type="ECO:0000256" key="5">
    <source>
        <dbReference type="ARBA" id="ARBA00022833"/>
    </source>
</evidence>
<keyword evidence="2" id="KW-0479">Metal-binding</keyword>
<dbReference type="PANTHER" id="PTHR40626:SF11">
    <property type="entry name" value="ZINC FINGER PROTEIN YPR022C"/>
    <property type="match status" value="1"/>
</dbReference>
<dbReference type="Pfam" id="PF04082">
    <property type="entry name" value="Fungal_trans"/>
    <property type="match status" value="1"/>
</dbReference>
<dbReference type="FunFam" id="3.30.160.60:FF:000065">
    <property type="entry name" value="B-cell CLL/lymphoma 6, member B"/>
    <property type="match status" value="1"/>
</dbReference>
<dbReference type="EMBL" id="WIUZ02000001">
    <property type="protein sequence ID" value="KAF9793050.1"/>
    <property type="molecule type" value="Genomic_DNA"/>
</dbReference>
<dbReference type="GO" id="GO:0006351">
    <property type="term" value="P:DNA-templated transcription"/>
    <property type="evidence" value="ECO:0007669"/>
    <property type="project" value="InterPro"/>
</dbReference>
<dbReference type="InterPro" id="IPR013087">
    <property type="entry name" value="Znf_C2H2_type"/>
</dbReference>
<dbReference type="AlphaFoldDB" id="A0A9P6LC62"/>
<feature type="compositionally biased region" description="Polar residues" evidence="8">
    <location>
        <begin position="1"/>
        <end position="12"/>
    </location>
</feature>
<dbReference type="InterPro" id="IPR036236">
    <property type="entry name" value="Znf_C2H2_sf"/>
</dbReference>
<gene>
    <name evidence="10" type="ORF">BJ322DRAFT_1032759</name>
</gene>
<comment type="subcellular location">
    <subcellularLocation>
        <location evidence="1">Nucleus</location>
    </subcellularLocation>
</comment>